<dbReference type="GO" id="GO:0004527">
    <property type="term" value="F:exonuclease activity"/>
    <property type="evidence" value="ECO:0007669"/>
    <property type="project" value="UniProtKB-KW"/>
</dbReference>
<dbReference type="OrthoDB" id="6626725at2759"/>
<dbReference type="InterPro" id="IPR051703">
    <property type="entry name" value="NF-kappa-B_Signaling_Reg"/>
</dbReference>
<feature type="region of interest" description="Disordered" evidence="5">
    <location>
        <begin position="377"/>
        <end position="415"/>
    </location>
</feature>
<organism evidence="7 8">
    <name type="scientific">Aphis craccivora</name>
    <name type="common">Cowpea aphid</name>
    <dbReference type="NCBI Taxonomy" id="307492"/>
    <lineage>
        <taxon>Eukaryota</taxon>
        <taxon>Metazoa</taxon>
        <taxon>Ecdysozoa</taxon>
        <taxon>Arthropoda</taxon>
        <taxon>Hexapoda</taxon>
        <taxon>Insecta</taxon>
        <taxon>Pterygota</taxon>
        <taxon>Neoptera</taxon>
        <taxon>Paraneoptera</taxon>
        <taxon>Hemiptera</taxon>
        <taxon>Sternorrhyncha</taxon>
        <taxon>Aphidomorpha</taxon>
        <taxon>Aphidoidea</taxon>
        <taxon>Aphididae</taxon>
        <taxon>Aphidini</taxon>
        <taxon>Aphis</taxon>
        <taxon>Aphis</taxon>
    </lineage>
</organism>
<evidence type="ECO:0000256" key="3">
    <source>
        <dbReference type="ARBA" id="ARBA00022801"/>
    </source>
</evidence>
<evidence type="ECO:0000259" key="6">
    <source>
        <dbReference type="Pfam" id="PF20700"/>
    </source>
</evidence>
<sequence>MTTLEIPTMNNNTYNKEHDVVCEKFEEAATQTMYTAAKEEARLAIEAGDVDVDGVPLIAVVADGSWCKRSYRTMYNSLSGTAAIIGYRTKKVIYLGIRNKFCCMCAKNKDEPKKHKCWKNWSMLDSSAGMETSIVVEGFRKCEEMYGLRYHKLIADGDSSVYKKILDARPYKNITVEKVECRNHLLRNLCNKLRELTTKKHSGQLVHRKMLSSRILRIRKGIVKAIQYRKSNCHSINNLRDDIYNSINHVFGNHSNCASYFCDKPKEDINLLEKIQHTDNDFYLNMNSIIRQLGRHSKSLIQDVDSNIVESYNSIIAKVIGGKRVNYALKRSYVGRCYAATVAKNSRRPIHSMYKVINKVSPNPKMHSILYEQRKLRKQERQNEHRRQNKRFKKKLFDDPKINSSYGEGAEKPDIDEHEYLEEKKQFLKSLKEMAENREYIEKETRNQCNSNLWIETRRKLITASNFGQIIGLRPHTSCENTIKSLIYSNTNTPAMEYGRQHESIAKCQIEKELHIKVQDCGLFIHPEHFYL</sequence>
<dbReference type="InterPro" id="IPR034720">
    <property type="entry name" value="Viral_alk_exo"/>
</dbReference>
<evidence type="ECO:0000256" key="1">
    <source>
        <dbReference type="ARBA" id="ARBA00022722"/>
    </source>
</evidence>
<dbReference type="Pfam" id="PF01771">
    <property type="entry name" value="Viral_alk_exo"/>
    <property type="match status" value="1"/>
</dbReference>
<name>A0A6G0VK37_APHCR</name>
<keyword evidence="2" id="KW-0255">Endonuclease</keyword>
<dbReference type="SUPFAM" id="SSF52980">
    <property type="entry name" value="Restriction endonuclease-like"/>
    <property type="match status" value="1"/>
</dbReference>
<gene>
    <name evidence="7" type="ORF">FWK35_00037291</name>
</gene>
<accession>A0A6G0VK37</accession>
<evidence type="ECO:0000256" key="5">
    <source>
        <dbReference type="SAM" id="MobiDB-lite"/>
    </source>
</evidence>
<feature type="domain" description="Mutator-like transposase" evidence="6">
    <location>
        <begin position="1"/>
        <end position="262"/>
    </location>
</feature>
<evidence type="ECO:0000256" key="4">
    <source>
        <dbReference type="ARBA" id="ARBA00022839"/>
    </source>
</evidence>
<reference evidence="7 8" key="1">
    <citation type="submission" date="2019-08" db="EMBL/GenBank/DDBJ databases">
        <title>Whole genome of Aphis craccivora.</title>
        <authorList>
            <person name="Voronova N.V."/>
            <person name="Shulinski R.S."/>
            <person name="Bandarenka Y.V."/>
            <person name="Zhorov D.G."/>
            <person name="Warner D."/>
        </authorList>
    </citation>
    <scope>NUCLEOTIDE SEQUENCE [LARGE SCALE GENOMIC DNA]</scope>
    <source>
        <strain evidence="7">180601</strain>
        <tissue evidence="7">Whole Body</tissue>
    </source>
</reference>
<dbReference type="Pfam" id="PF20700">
    <property type="entry name" value="Mutator"/>
    <property type="match status" value="1"/>
</dbReference>
<dbReference type="AlphaFoldDB" id="A0A6G0VK37"/>
<dbReference type="EMBL" id="VUJU01015879">
    <property type="protein sequence ID" value="KAF0691682.1"/>
    <property type="molecule type" value="Genomic_DNA"/>
</dbReference>
<dbReference type="InterPro" id="IPR011604">
    <property type="entry name" value="PDDEXK-like_dom_sf"/>
</dbReference>
<protein>
    <recommendedName>
        <fullName evidence="6">Mutator-like transposase domain-containing protein</fullName>
    </recommendedName>
</protein>
<evidence type="ECO:0000313" key="7">
    <source>
        <dbReference type="EMBL" id="KAF0691682.1"/>
    </source>
</evidence>
<dbReference type="InterPro" id="IPR011335">
    <property type="entry name" value="Restrct_endonuc-II-like"/>
</dbReference>
<feature type="non-terminal residue" evidence="7">
    <location>
        <position position="532"/>
    </location>
</feature>
<dbReference type="InterPro" id="IPR049012">
    <property type="entry name" value="Mutator_transp_dom"/>
</dbReference>
<dbReference type="PANTHER" id="PTHR46609">
    <property type="entry name" value="EXONUCLEASE, PHAGE-TYPE/RECB, C-TERMINAL DOMAIN-CONTAINING PROTEIN"/>
    <property type="match status" value="1"/>
</dbReference>
<dbReference type="Proteomes" id="UP000478052">
    <property type="component" value="Unassembled WGS sequence"/>
</dbReference>
<dbReference type="Gene3D" id="3.90.320.10">
    <property type="match status" value="1"/>
</dbReference>
<keyword evidence="3" id="KW-0378">Hydrolase</keyword>
<keyword evidence="1" id="KW-0540">Nuclease</keyword>
<keyword evidence="8" id="KW-1185">Reference proteome</keyword>
<comment type="caution">
    <text evidence="7">The sequence shown here is derived from an EMBL/GenBank/DDBJ whole genome shotgun (WGS) entry which is preliminary data.</text>
</comment>
<proteinExistence type="predicted"/>
<evidence type="ECO:0000256" key="2">
    <source>
        <dbReference type="ARBA" id="ARBA00022759"/>
    </source>
</evidence>
<evidence type="ECO:0000313" key="8">
    <source>
        <dbReference type="Proteomes" id="UP000478052"/>
    </source>
</evidence>
<dbReference type="GO" id="GO:0004519">
    <property type="term" value="F:endonuclease activity"/>
    <property type="evidence" value="ECO:0007669"/>
    <property type="project" value="UniProtKB-KW"/>
</dbReference>
<dbReference type="PANTHER" id="PTHR46609:SF8">
    <property type="entry name" value="YQAJ VIRAL RECOMBINASE DOMAIN-CONTAINING PROTEIN"/>
    <property type="match status" value="1"/>
</dbReference>
<keyword evidence="4" id="KW-0269">Exonuclease</keyword>
<dbReference type="GO" id="GO:0006281">
    <property type="term" value="P:DNA repair"/>
    <property type="evidence" value="ECO:0007669"/>
    <property type="project" value="UniProtKB-ARBA"/>
</dbReference>